<keyword evidence="8" id="KW-1185">Reference proteome</keyword>
<gene>
    <name evidence="7" type="ORF">SAMN05660742_104182</name>
</gene>
<evidence type="ECO:0000256" key="3">
    <source>
        <dbReference type="ARBA" id="ARBA00022692"/>
    </source>
</evidence>
<dbReference type="STRING" id="84035.SAMN05660742_104182"/>
<reference evidence="7 8" key="1">
    <citation type="submission" date="2016-10" db="EMBL/GenBank/DDBJ databases">
        <authorList>
            <person name="de Groot N.N."/>
        </authorList>
    </citation>
    <scope>NUCLEOTIDE SEQUENCE [LARGE SCALE GENOMIC DNA]</scope>
    <source>
        <strain evidence="7 8">DSM 2179</strain>
    </source>
</reference>
<feature type="transmembrane region" description="Helical" evidence="6">
    <location>
        <begin position="40"/>
        <end position="58"/>
    </location>
</feature>
<dbReference type="Proteomes" id="UP000199662">
    <property type="component" value="Unassembled WGS sequence"/>
</dbReference>
<dbReference type="AlphaFoldDB" id="A0A1H6WWW1"/>
<dbReference type="InterPro" id="IPR005538">
    <property type="entry name" value="LrgA/CidA"/>
</dbReference>
<evidence type="ECO:0000256" key="5">
    <source>
        <dbReference type="ARBA" id="ARBA00023136"/>
    </source>
</evidence>
<feature type="transmembrane region" description="Helical" evidence="6">
    <location>
        <begin position="101"/>
        <end position="123"/>
    </location>
</feature>
<sequence>MGLYWGVEFMKLFKIVWQVVILCAISFGSNLFVAYTGIDFPGSILGILLLFVLLYFKWLPLAWIESGANFLIAELLLFFIPAAVGIIQFQDILESGWSELLTSIEGSIVFVLIFVGVATEWIVRRKERSSEI</sequence>
<evidence type="ECO:0000256" key="1">
    <source>
        <dbReference type="ARBA" id="ARBA00004651"/>
    </source>
</evidence>
<evidence type="ECO:0000313" key="8">
    <source>
        <dbReference type="Proteomes" id="UP000199662"/>
    </source>
</evidence>
<protein>
    <submittedName>
        <fullName evidence="7">Holin-like protein</fullName>
    </submittedName>
</protein>
<evidence type="ECO:0000256" key="4">
    <source>
        <dbReference type="ARBA" id="ARBA00022989"/>
    </source>
</evidence>
<name>A0A1H6WWW1_9FIRM</name>
<organism evidence="7 8">
    <name type="scientific">Propionispira arboris</name>
    <dbReference type="NCBI Taxonomy" id="84035"/>
    <lineage>
        <taxon>Bacteria</taxon>
        <taxon>Bacillati</taxon>
        <taxon>Bacillota</taxon>
        <taxon>Negativicutes</taxon>
        <taxon>Selenomonadales</taxon>
        <taxon>Selenomonadaceae</taxon>
        <taxon>Propionispira</taxon>
    </lineage>
</organism>
<evidence type="ECO:0000313" key="7">
    <source>
        <dbReference type="EMBL" id="SEJ21379.1"/>
    </source>
</evidence>
<dbReference type="PANTHER" id="PTHR33931">
    <property type="entry name" value="HOLIN-LIKE PROTEIN CIDA-RELATED"/>
    <property type="match status" value="1"/>
</dbReference>
<keyword evidence="3 6" id="KW-0812">Transmembrane</keyword>
<keyword evidence="2" id="KW-1003">Cell membrane</keyword>
<comment type="subcellular location">
    <subcellularLocation>
        <location evidence="1">Cell membrane</location>
        <topology evidence="1">Multi-pass membrane protein</topology>
    </subcellularLocation>
</comment>
<feature type="transmembrane region" description="Helical" evidence="6">
    <location>
        <begin position="12"/>
        <end position="34"/>
    </location>
</feature>
<dbReference type="PANTHER" id="PTHR33931:SF2">
    <property type="entry name" value="HOLIN-LIKE PROTEIN CIDA"/>
    <property type="match status" value="1"/>
</dbReference>
<evidence type="ECO:0000256" key="2">
    <source>
        <dbReference type="ARBA" id="ARBA00022475"/>
    </source>
</evidence>
<accession>A0A1H6WWW1</accession>
<evidence type="ECO:0000256" key="6">
    <source>
        <dbReference type="SAM" id="Phobius"/>
    </source>
</evidence>
<keyword evidence="4 6" id="KW-1133">Transmembrane helix</keyword>
<keyword evidence="5 6" id="KW-0472">Membrane</keyword>
<dbReference type="Pfam" id="PF03788">
    <property type="entry name" value="LrgA"/>
    <property type="match status" value="1"/>
</dbReference>
<dbReference type="GO" id="GO:0005886">
    <property type="term" value="C:plasma membrane"/>
    <property type="evidence" value="ECO:0007669"/>
    <property type="project" value="UniProtKB-SubCell"/>
</dbReference>
<dbReference type="EMBL" id="FNZK01000004">
    <property type="protein sequence ID" value="SEJ21379.1"/>
    <property type="molecule type" value="Genomic_DNA"/>
</dbReference>
<feature type="transmembrane region" description="Helical" evidence="6">
    <location>
        <begin position="70"/>
        <end position="89"/>
    </location>
</feature>
<proteinExistence type="predicted"/>